<dbReference type="EMBL" id="JAWQEG010000924">
    <property type="protein sequence ID" value="KAK3883999.1"/>
    <property type="molecule type" value="Genomic_DNA"/>
</dbReference>
<dbReference type="InterPro" id="IPR049899">
    <property type="entry name" value="Znf_C2HC_C3H"/>
</dbReference>
<reference evidence="9" key="1">
    <citation type="submission" date="2023-10" db="EMBL/GenBank/DDBJ databases">
        <title>Genome assemblies of two species of porcelain crab, Petrolisthes cinctipes and Petrolisthes manimaculis (Anomura: Porcellanidae).</title>
        <authorList>
            <person name="Angst P."/>
        </authorList>
    </citation>
    <scope>NUCLEOTIDE SEQUENCE</scope>
    <source>
        <strain evidence="9">PB745_01</strain>
        <tissue evidence="9">Gill</tissue>
    </source>
</reference>
<evidence type="ECO:0000256" key="6">
    <source>
        <dbReference type="PROSITE-ProRule" id="PRU01371"/>
    </source>
</evidence>
<evidence type="ECO:0000256" key="5">
    <source>
        <dbReference type="ARBA" id="ARBA00023054"/>
    </source>
</evidence>
<keyword evidence="4" id="KW-0862">Zinc</keyword>
<evidence type="ECO:0000256" key="3">
    <source>
        <dbReference type="ARBA" id="ARBA00022771"/>
    </source>
</evidence>
<dbReference type="GO" id="GO:0008270">
    <property type="term" value="F:zinc ion binding"/>
    <property type="evidence" value="ECO:0007669"/>
    <property type="project" value="UniProtKB-KW"/>
</dbReference>
<evidence type="ECO:0000259" key="8">
    <source>
        <dbReference type="PROSITE" id="PS52027"/>
    </source>
</evidence>
<dbReference type="PROSITE" id="PS52027">
    <property type="entry name" value="ZF_C2HC_C3H"/>
    <property type="match status" value="2"/>
</dbReference>
<keyword evidence="3 6" id="KW-0863">Zinc-finger</keyword>
<feature type="compositionally biased region" description="Basic and acidic residues" evidence="7">
    <location>
        <begin position="548"/>
        <end position="557"/>
    </location>
</feature>
<keyword evidence="5" id="KW-0175">Coiled coil</keyword>
<feature type="compositionally biased region" description="Pro residues" evidence="7">
    <location>
        <begin position="562"/>
        <end position="580"/>
    </location>
</feature>
<dbReference type="PANTHER" id="PTHR14649">
    <property type="entry name" value="ZINC FINGER C2HC DOMAIN-CONTAINING PROTEIN 1C"/>
    <property type="match status" value="1"/>
</dbReference>
<feature type="region of interest" description="Disordered" evidence="7">
    <location>
        <begin position="1"/>
        <end position="50"/>
    </location>
</feature>
<feature type="region of interest" description="Disordered" evidence="7">
    <location>
        <begin position="322"/>
        <end position="670"/>
    </location>
</feature>
<organism evidence="9 10">
    <name type="scientific">Petrolisthes cinctipes</name>
    <name type="common">Flat porcelain crab</name>
    <dbReference type="NCBI Taxonomy" id="88211"/>
    <lineage>
        <taxon>Eukaryota</taxon>
        <taxon>Metazoa</taxon>
        <taxon>Ecdysozoa</taxon>
        <taxon>Arthropoda</taxon>
        <taxon>Crustacea</taxon>
        <taxon>Multicrustacea</taxon>
        <taxon>Malacostraca</taxon>
        <taxon>Eumalacostraca</taxon>
        <taxon>Eucarida</taxon>
        <taxon>Decapoda</taxon>
        <taxon>Pleocyemata</taxon>
        <taxon>Anomura</taxon>
        <taxon>Galatheoidea</taxon>
        <taxon>Porcellanidae</taxon>
        <taxon>Petrolisthes</taxon>
    </lineage>
</organism>
<feature type="compositionally biased region" description="Pro residues" evidence="7">
    <location>
        <begin position="155"/>
        <end position="175"/>
    </location>
</feature>
<feature type="compositionally biased region" description="Basic and acidic residues" evidence="7">
    <location>
        <begin position="412"/>
        <end position="426"/>
    </location>
</feature>
<feature type="domain" description="C2HC/C3H-type" evidence="8">
    <location>
        <begin position="669"/>
        <end position="698"/>
    </location>
</feature>
<evidence type="ECO:0000313" key="9">
    <source>
        <dbReference type="EMBL" id="KAK3883999.1"/>
    </source>
</evidence>
<dbReference type="Proteomes" id="UP001286313">
    <property type="component" value="Unassembled WGS sequence"/>
</dbReference>
<dbReference type="InterPro" id="IPR026104">
    <property type="entry name" value="ZNF_C2HC_dom_1C"/>
</dbReference>
<feature type="compositionally biased region" description="Low complexity" evidence="7">
    <location>
        <begin position="481"/>
        <end position="497"/>
    </location>
</feature>
<accession>A0AAE1G294</accession>
<evidence type="ECO:0000256" key="4">
    <source>
        <dbReference type="ARBA" id="ARBA00022833"/>
    </source>
</evidence>
<feature type="compositionally biased region" description="Basic and acidic residues" evidence="7">
    <location>
        <begin position="104"/>
        <end position="130"/>
    </location>
</feature>
<gene>
    <name evidence="9" type="ORF">Pcinc_011668</name>
</gene>
<evidence type="ECO:0000256" key="2">
    <source>
        <dbReference type="ARBA" id="ARBA00022723"/>
    </source>
</evidence>
<evidence type="ECO:0000256" key="1">
    <source>
        <dbReference type="ARBA" id="ARBA00010843"/>
    </source>
</evidence>
<comment type="caution">
    <text evidence="9">The sequence shown here is derived from an EMBL/GenBank/DDBJ whole genome shotgun (WGS) entry which is preliminary data.</text>
</comment>
<comment type="similarity">
    <text evidence="1">Belongs to the ZC2HC1 family.</text>
</comment>
<dbReference type="PANTHER" id="PTHR14649:SF1">
    <property type="entry name" value="ZINC FINGER C2HC DOMAIN-CONTAINING PROTEIN 1C"/>
    <property type="match status" value="1"/>
</dbReference>
<feature type="compositionally biased region" description="Low complexity" evidence="7">
    <location>
        <begin position="646"/>
        <end position="660"/>
    </location>
</feature>
<feature type="compositionally biased region" description="Low complexity" evidence="7">
    <location>
        <begin position="436"/>
        <end position="446"/>
    </location>
</feature>
<proteinExistence type="inferred from homology"/>
<feature type="compositionally biased region" description="Low complexity" evidence="7">
    <location>
        <begin position="401"/>
        <end position="411"/>
    </location>
</feature>
<feature type="compositionally biased region" description="Low complexity" evidence="7">
    <location>
        <begin position="507"/>
        <end position="517"/>
    </location>
</feature>
<dbReference type="Pfam" id="PF13913">
    <property type="entry name" value="zf-C2HC_2"/>
    <property type="match status" value="2"/>
</dbReference>
<protein>
    <recommendedName>
        <fullName evidence="8">C2HC/C3H-type domain-containing protein</fullName>
    </recommendedName>
</protein>
<keyword evidence="2" id="KW-0479">Metal-binding</keyword>
<feature type="domain" description="C2HC/C3H-type" evidence="8">
    <location>
        <begin position="765"/>
        <end position="794"/>
    </location>
</feature>
<evidence type="ECO:0000256" key="7">
    <source>
        <dbReference type="SAM" id="MobiDB-lite"/>
    </source>
</evidence>
<dbReference type="AlphaFoldDB" id="A0AAE1G294"/>
<evidence type="ECO:0000313" key="10">
    <source>
        <dbReference type="Proteomes" id="UP001286313"/>
    </source>
</evidence>
<keyword evidence="10" id="KW-1185">Reference proteome</keyword>
<feature type="region of interest" description="Disordered" evidence="7">
    <location>
        <begin position="73"/>
        <end position="235"/>
    </location>
</feature>
<name>A0AAE1G294_PETCI</name>
<dbReference type="Gene3D" id="3.30.160.60">
    <property type="entry name" value="Classic Zinc Finger"/>
    <property type="match status" value="2"/>
</dbReference>
<sequence>MKTPFYITSEECDVPLKQRPEVSPYHNNDTGTPQPSPPGSRWQQGYGRDQGRERGLVWRYEEAEYRQPTGLRLGEGENLYWGRGRIHPKSQQRRAWSFEEEEEGKSGRYDEVEEWKHGRRGRFQEIEDRGRARRRGERRQRRESVQDDDDGETLGPPPPPPHPRPFLPTPHPDLPTPRHSLLIHKGPVHRQSSTEESPKASTPAPPPPPFSFSRDYQKHLRQPSYEDPSIRPTATGFSFSRDYVKKNLGRSVSLPSHLHDDTPECWSDVMATVGTHYHTSGTTRMAATGGVSRLAMMQARLQEQLMHEKESRLLQMAARHEAEREDTIQRVTRSSTSNLSSSLSSISSLNSSMGGQGRVRKLFEERRTNGYGHSPVGRDKSYPLEPMRGGGGSGGRPPVKPVKGVVRQRGVSVDRGRTNYDHEAMRRTRSHAGLQNSNYNNVNNNYEPRSPARTLRPPQGKSLSHHKSTSSLLDANQNYNGRGSSSSSGVYSRGPSRDPSPAPSPSPSNRFGFRGPPSRGPSPAPPHVSGSPARGPATTRRAPLTSRYSDDRIDAPRTKPQPRQPPVAPPRQQPRQPPKPTQKEAPRRPPRRQPSPPADDDHDDSAFLAPRAPPRSQSKGVKKGVPSITKVRSVNSSLPHKPIIMPKPTKVAPAKAPPTANRSSKPPPGMASCKICGRHFNEDRLEKHETICAKNANKAKKRKVFDPVKMRTKGTESEKFVKKGLHLKPTPKAKKKDWRKQHQDFIATIRAAKTGGAPPPTDNSDYVECPHCGRKFSETVADRHIPKCASIKSNKPPMRR</sequence>
<feature type="compositionally biased region" description="Low complexity" evidence="7">
    <location>
        <begin position="334"/>
        <end position="352"/>
    </location>
</feature>